<dbReference type="InterPro" id="IPR036431">
    <property type="entry name" value="ARID_dom_sf"/>
</dbReference>
<protein>
    <recommendedName>
        <fullName evidence="4">ARID domain-containing protein</fullName>
    </recommendedName>
</protein>
<evidence type="ECO:0000259" key="4">
    <source>
        <dbReference type="PROSITE" id="PS51011"/>
    </source>
</evidence>
<organism evidence="5">
    <name type="scientific">Timema shepardi</name>
    <name type="common">Walking stick</name>
    <dbReference type="NCBI Taxonomy" id="629360"/>
    <lineage>
        <taxon>Eukaryota</taxon>
        <taxon>Metazoa</taxon>
        <taxon>Ecdysozoa</taxon>
        <taxon>Arthropoda</taxon>
        <taxon>Hexapoda</taxon>
        <taxon>Insecta</taxon>
        <taxon>Pterygota</taxon>
        <taxon>Neoptera</taxon>
        <taxon>Polyneoptera</taxon>
        <taxon>Phasmatodea</taxon>
        <taxon>Timematodea</taxon>
        <taxon>Timematoidea</taxon>
        <taxon>Timematidae</taxon>
        <taxon>Timema</taxon>
    </lineage>
</organism>
<dbReference type="PANTHER" id="PTHR22970">
    <property type="entry name" value="AT-RICH INTERACTIVE DOMAIN-CONTAINING PROTEIN 2"/>
    <property type="match status" value="1"/>
</dbReference>
<keyword evidence="2" id="KW-0804">Transcription</keyword>
<dbReference type="InterPro" id="IPR001606">
    <property type="entry name" value="ARID_dom"/>
</dbReference>
<dbReference type="InterPro" id="IPR052406">
    <property type="entry name" value="Chromatin_Remodeling_Comp"/>
</dbReference>
<proteinExistence type="predicted"/>
<reference evidence="5" key="1">
    <citation type="submission" date="2020-11" db="EMBL/GenBank/DDBJ databases">
        <authorList>
            <person name="Tran Van P."/>
        </authorList>
    </citation>
    <scope>NUCLEOTIDE SEQUENCE</scope>
</reference>
<evidence type="ECO:0000256" key="3">
    <source>
        <dbReference type="ARBA" id="ARBA00023242"/>
    </source>
</evidence>
<dbReference type="AlphaFoldDB" id="A0A7R9G2R1"/>
<dbReference type="Gene3D" id="1.10.150.60">
    <property type="entry name" value="ARID DNA-binding domain"/>
    <property type="match status" value="1"/>
</dbReference>
<keyword evidence="3" id="KW-0539">Nucleus</keyword>
<dbReference type="EMBL" id="OC004087">
    <property type="protein sequence ID" value="CAD7264071.1"/>
    <property type="molecule type" value="Genomic_DNA"/>
</dbReference>
<evidence type="ECO:0000313" key="5">
    <source>
        <dbReference type="EMBL" id="CAD7264071.1"/>
    </source>
</evidence>
<dbReference type="SUPFAM" id="SSF46774">
    <property type="entry name" value="ARID-like"/>
    <property type="match status" value="1"/>
</dbReference>
<evidence type="ECO:0000256" key="1">
    <source>
        <dbReference type="ARBA" id="ARBA00023015"/>
    </source>
</evidence>
<name>A0A7R9G2R1_TIMSH</name>
<feature type="domain" description="ARID" evidence="4">
    <location>
        <begin position="13"/>
        <end position="109"/>
    </location>
</feature>
<gene>
    <name evidence="5" type="ORF">TSIB3V08_LOCUS8133</name>
</gene>
<keyword evidence="1" id="KW-0805">Transcription regulation</keyword>
<sequence>MAKILNKDPATYQRERDAFIRDLQHFHETRGTPFRKIPKINGHEIDLYLLYVLVTAHGGWVKECGRLNLEEGDPHLCEGRVENYLGKTTPSSSDQDLNRYLPVLDILAQHETSVLANYAT</sequence>
<dbReference type="Pfam" id="PF01388">
    <property type="entry name" value="ARID"/>
    <property type="match status" value="1"/>
</dbReference>
<dbReference type="SMART" id="SM01014">
    <property type="entry name" value="ARID"/>
    <property type="match status" value="1"/>
</dbReference>
<dbReference type="GO" id="GO:0003677">
    <property type="term" value="F:DNA binding"/>
    <property type="evidence" value="ECO:0007669"/>
    <property type="project" value="InterPro"/>
</dbReference>
<dbReference type="PROSITE" id="PS51011">
    <property type="entry name" value="ARID"/>
    <property type="match status" value="1"/>
</dbReference>
<dbReference type="PANTHER" id="PTHR22970:SF14">
    <property type="entry name" value="AT-RICH INTERACTIVE DOMAIN-CONTAINING PROTEIN 2"/>
    <property type="match status" value="1"/>
</dbReference>
<dbReference type="SMART" id="SM00501">
    <property type="entry name" value="BRIGHT"/>
    <property type="match status" value="1"/>
</dbReference>
<accession>A0A7R9G2R1</accession>
<evidence type="ECO:0000256" key="2">
    <source>
        <dbReference type="ARBA" id="ARBA00023163"/>
    </source>
</evidence>